<protein>
    <submittedName>
        <fullName evidence="8">TSA: Wollemia nobilis Ref_Wollemi_Transcript_3986_2179 transcribed RNA sequence</fullName>
    </submittedName>
</protein>
<dbReference type="PANTHER" id="PTHR31113">
    <property type="entry name" value="UPF0496 PROTEIN 3-RELATED"/>
    <property type="match status" value="1"/>
</dbReference>
<feature type="transmembrane region" description="Helical" evidence="7">
    <location>
        <begin position="219"/>
        <end position="240"/>
    </location>
</feature>
<evidence type="ECO:0000256" key="1">
    <source>
        <dbReference type="ARBA" id="ARBA00004370"/>
    </source>
</evidence>
<name>A0A0C9S8P9_9CONI</name>
<reference evidence="8" key="1">
    <citation type="submission" date="2015-02" db="EMBL/GenBank/DDBJ databases">
        <title>A transcriptome of Wollemia nobilis - a relic of Gondwana.</title>
        <authorList>
            <person name="Chia J.Y."/>
            <person name="Leong Y.S."/>
            <person name="Abdul Karim S."/>
            <person name="Wan Azmi N."/>
            <person name="Hercus R."/>
            <person name="Croft L."/>
        </authorList>
    </citation>
    <scope>NUCLEOTIDE SEQUENCE</scope>
    <source>
        <strain evidence="8">MaeBrown</strain>
        <tissue evidence="8">Leaf</tissue>
    </source>
</reference>
<evidence type="ECO:0000256" key="4">
    <source>
        <dbReference type="ARBA" id="ARBA00022989"/>
    </source>
</evidence>
<dbReference type="PANTHER" id="PTHR31113:SF3">
    <property type="entry name" value="UPF0496 PROTEIN 1"/>
    <property type="match status" value="1"/>
</dbReference>
<dbReference type="Pfam" id="PF05055">
    <property type="entry name" value="DUF677"/>
    <property type="match status" value="1"/>
</dbReference>
<evidence type="ECO:0000256" key="3">
    <source>
        <dbReference type="ARBA" id="ARBA00022692"/>
    </source>
</evidence>
<evidence type="ECO:0000256" key="6">
    <source>
        <dbReference type="SAM" id="MobiDB-lite"/>
    </source>
</evidence>
<feature type="transmembrane region" description="Helical" evidence="7">
    <location>
        <begin position="246"/>
        <end position="265"/>
    </location>
</feature>
<evidence type="ECO:0000256" key="2">
    <source>
        <dbReference type="ARBA" id="ARBA00009074"/>
    </source>
</evidence>
<comment type="similarity">
    <text evidence="2">Belongs to the UPF0496 family.</text>
</comment>
<dbReference type="EMBL" id="GCHU01003956">
    <property type="protein sequence ID" value="JAG89097.1"/>
    <property type="molecule type" value="Transcribed_RNA"/>
</dbReference>
<dbReference type="GO" id="GO:0016020">
    <property type="term" value="C:membrane"/>
    <property type="evidence" value="ECO:0007669"/>
    <property type="project" value="UniProtKB-SubCell"/>
</dbReference>
<proteinExistence type="inferred from homology"/>
<accession>A0A0C9S8P9</accession>
<feature type="region of interest" description="Disordered" evidence="6">
    <location>
        <begin position="1"/>
        <end position="23"/>
    </location>
</feature>
<dbReference type="AlphaFoldDB" id="A0A0C9S8P9"/>
<comment type="subcellular location">
    <subcellularLocation>
        <location evidence="1">Membrane</location>
    </subcellularLocation>
</comment>
<keyword evidence="4 7" id="KW-1133">Transmembrane helix</keyword>
<keyword evidence="5 7" id="KW-0472">Membrane</keyword>
<feature type="compositionally biased region" description="Basic and acidic residues" evidence="6">
    <location>
        <begin position="8"/>
        <end position="23"/>
    </location>
</feature>
<evidence type="ECO:0000256" key="7">
    <source>
        <dbReference type="SAM" id="Phobius"/>
    </source>
</evidence>
<sequence>MGGHMSKRTGERAAPEAEQEEKSRFTVELSAYEDACRTDADVRNFDGVLQERTGRVIHALANGVQVQSLSLESLKEVTTCLLEMDQEVVKVILEYKKDIWSTPELFELVQEYFDNSLQTLDFCTVLEKCLRKARKDQLIIQIALQHFPAEGEGPPGEEECRKVIEELANFKADGSPFPQDFTRHFESVYQRHIQMLEKLHDRRSKLDKKLKNVRAWRKISSIIFGVTFATVLICAVVAAAMAAPPVAAALGAAAAIPVGSMGKWVNSLWKKYEDTIKGQREVISAMHVGTFLAIKDLDTIRVLVDRLEGTISSMLRNVEFVLKDRDAVMIGIEDIKKKQQSFMTDIEDLFEHVDRCSRDIRQARTLVVMKIIKPSRKRSFSF</sequence>
<evidence type="ECO:0000313" key="8">
    <source>
        <dbReference type="EMBL" id="JAG89097.1"/>
    </source>
</evidence>
<evidence type="ECO:0000256" key="5">
    <source>
        <dbReference type="ARBA" id="ARBA00023136"/>
    </source>
</evidence>
<dbReference type="InterPro" id="IPR007749">
    <property type="entry name" value="DUF677"/>
</dbReference>
<organism evidence="8">
    <name type="scientific">Wollemia nobilis</name>
    <dbReference type="NCBI Taxonomy" id="56998"/>
    <lineage>
        <taxon>Eukaryota</taxon>
        <taxon>Viridiplantae</taxon>
        <taxon>Streptophyta</taxon>
        <taxon>Embryophyta</taxon>
        <taxon>Tracheophyta</taxon>
        <taxon>Spermatophyta</taxon>
        <taxon>Pinopsida</taxon>
        <taxon>Pinidae</taxon>
        <taxon>Conifers II</taxon>
        <taxon>Araucariales</taxon>
        <taxon>Araucariaceae</taxon>
        <taxon>Wollemia</taxon>
    </lineage>
</organism>
<keyword evidence="3 7" id="KW-0812">Transmembrane</keyword>